<dbReference type="AlphaFoldDB" id="A0A9D1ILL1"/>
<reference evidence="1" key="2">
    <citation type="journal article" date="2021" name="PeerJ">
        <title>Extensive microbial diversity within the chicken gut microbiome revealed by metagenomics and culture.</title>
        <authorList>
            <person name="Gilroy R."/>
            <person name="Ravi A."/>
            <person name="Getino M."/>
            <person name="Pursley I."/>
            <person name="Horton D.L."/>
            <person name="Alikhan N.F."/>
            <person name="Baker D."/>
            <person name="Gharbi K."/>
            <person name="Hall N."/>
            <person name="Watson M."/>
            <person name="Adriaenssens E.M."/>
            <person name="Foster-Nyarko E."/>
            <person name="Jarju S."/>
            <person name="Secka A."/>
            <person name="Antonio M."/>
            <person name="Oren A."/>
            <person name="Chaudhuri R.R."/>
            <person name="La Ragione R."/>
            <person name="Hildebrand F."/>
            <person name="Pallen M.J."/>
        </authorList>
    </citation>
    <scope>NUCLEOTIDE SEQUENCE</scope>
    <source>
        <strain evidence="1">17073</strain>
    </source>
</reference>
<reference evidence="1" key="1">
    <citation type="submission" date="2020-10" db="EMBL/GenBank/DDBJ databases">
        <authorList>
            <person name="Gilroy R."/>
        </authorList>
    </citation>
    <scope>NUCLEOTIDE SEQUENCE</scope>
    <source>
        <strain evidence="1">17073</strain>
    </source>
</reference>
<dbReference type="InterPro" id="IPR014710">
    <property type="entry name" value="RmlC-like_jellyroll"/>
</dbReference>
<organism evidence="1 2">
    <name type="scientific">Candidatus Limisoma intestinavium</name>
    <dbReference type="NCBI Taxonomy" id="2840856"/>
    <lineage>
        <taxon>Bacteria</taxon>
        <taxon>Pseudomonadati</taxon>
        <taxon>Bacteroidota</taxon>
        <taxon>Bacteroidia</taxon>
        <taxon>Bacteroidales</taxon>
        <taxon>Candidatus Limisoma</taxon>
    </lineage>
</organism>
<name>A0A9D1ILL1_9BACT</name>
<proteinExistence type="predicted"/>
<evidence type="ECO:0000313" key="1">
    <source>
        <dbReference type="EMBL" id="HIU39593.1"/>
    </source>
</evidence>
<protein>
    <submittedName>
        <fullName evidence="1">Crp/Fnr family transcriptional regulator</fullName>
    </submittedName>
</protein>
<dbReference type="InterPro" id="IPR018490">
    <property type="entry name" value="cNMP-bd_dom_sf"/>
</dbReference>
<dbReference type="Gene3D" id="2.60.120.10">
    <property type="entry name" value="Jelly Rolls"/>
    <property type="match status" value="1"/>
</dbReference>
<comment type="caution">
    <text evidence="1">The sequence shown here is derived from an EMBL/GenBank/DDBJ whole genome shotgun (WGS) entry which is preliminary data.</text>
</comment>
<evidence type="ECO:0000313" key="2">
    <source>
        <dbReference type="Proteomes" id="UP000824076"/>
    </source>
</evidence>
<sequence>MENNNDHTDRLTLKVFGDIRTVFNLTEADEQYLRANLKWRTFKKGHILDGRNEILQNMIYIHRGAARTYYIENGREHNYAFSFSSHYLIKPRIKLKHQIFAQFMTESEVCYISEQMFGSLRDKATTEMYKFMNMGMLSHIKHLEEQMFMLHLSARERYEWVLEKYPHLLDYVSITQLASFLNVTKETLYRIRSGKYGNIE</sequence>
<accession>A0A9D1ILL1</accession>
<dbReference type="Proteomes" id="UP000824076">
    <property type="component" value="Unassembled WGS sequence"/>
</dbReference>
<dbReference type="EMBL" id="DVMS01000225">
    <property type="protein sequence ID" value="HIU39593.1"/>
    <property type="molecule type" value="Genomic_DNA"/>
</dbReference>
<gene>
    <name evidence="1" type="ORF">IAD18_08015</name>
</gene>
<dbReference type="SUPFAM" id="SSF51206">
    <property type="entry name" value="cAMP-binding domain-like"/>
    <property type="match status" value="1"/>
</dbReference>